<sequence>MVEAISTSETTITTEYTTYTLTAPEKNETESNCTSTLESVTTLPCSPITSAVPDTTMTSHSNTEATTYTESMSTGKLTTNVTDSFTTKAELPTNTISTDKPTPNRTFSSEQTTQSTVTSLTTTTKNTIAGNSLSVSYPLSK</sequence>
<evidence type="ECO:0000313" key="3">
    <source>
        <dbReference type="Proteomes" id="UP000828390"/>
    </source>
</evidence>
<evidence type="ECO:0000313" key="2">
    <source>
        <dbReference type="EMBL" id="KAH3754545.1"/>
    </source>
</evidence>
<reference evidence="2" key="1">
    <citation type="journal article" date="2019" name="bioRxiv">
        <title>The Genome of the Zebra Mussel, Dreissena polymorpha: A Resource for Invasive Species Research.</title>
        <authorList>
            <person name="McCartney M.A."/>
            <person name="Auch B."/>
            <person name="Kono T."/>
            <person name="Mallez S."/>
            <person name="Zhang Y."/>
            <person name="Obille A."/>
            <person name="Becker A."/>
            <person name="Abrahante J.E."/>
            <person name="Garbe J."/>
            <person name="Badalamenti J.P."/>
            <person name="Herman A."/>
            <person name="Mangelson H."/>
            <person name="Liachko I."/>
            <person name="Sullivan S."/>
            <person name="Sone E.D."/>
            <person name="Koren S."/>
            <person name="Silverstein K.A.T."/>
            <person name="Beckman K.B."/>
            <person name="Gohl D.M."/>
        </authorList>
    </citation>
    <scope>NUCLEOTIDE SEQUENCE</scope>
    <source>
        <strain evidence="2">Duluth1</strain>
        <tissue evidence="2">Whole animal</tissue>
    </source>
</reference>
<dbReference type="EMBL" id="JAIWYP010000010">
    <property type="protein sequence ID" value="KAH3754545.1"/>
    <property type="molecule type" value="Genomic_DNA"/>
</dbReference>
<accession>A0A9D4DTY8</accession>
<feature type="compositionally biased region" description="Low complexity" evidence="1">
    <location>
        <begin position="106"/>
        <end position="119"/>
    </location>
</feature>
<name>A0A9D4DTY8_DREPO</name>
<keyword evidence="3" id="KW-1185">Reference proteome</keyword>
<evidence type="ECO:0000256" key="1">
    <source>
        <dbReference type="SAM" id="MobiDB-lite"/>
    </source>
</evidence>
<reference evidence="2" key="2">
    <citation type="submission" date="2020-11" db="EMBL/GenBank/DDBJ databases">
        <authorList>
            <person name="McCartney M.A."/>
            <person name="Auch B."/>
            <person name="Kono T."/>
            <person name="Mallez S."/>
            <person name="Becker A."/>
            <person name="Gohl D.M."/>
            <person name="Silverstein K.A.T."/>
            <person name="Koren S."/>
            <person name="Bechman K.B."/>
            <person name="Herman A."/>
            <person name="Abrahante J.E."/>
            <person name="Garbe J."/>
        </authorList>
    </citation>
    <scope>NUCLEOTIDE SEQUENCE</scope>
    <source>
        <strain evidence="2">Duluth1</strain>
        <tissue evidence="2">Whole animal</tissue>
    </source>
</reference>
<feature type="region of interest" description="Disordered" evidence="1">
    <location>
        <begin position="51"/>
        <end position="74"/>
    </location>
</feature>
<organism evidence="2 3">
    <name type="scientific">Dreissena polymorpha</name>
    <name type="common">Zebra mussel</name>
    <name type="synonym">Mytilus polymorpha</name>
    <dbReference type="NCBI Taxonomy" id="45954"/>
    <lineage>
        <taxon>Eukaryota</taxon>
        <taxon>Metazoa</taxon>
        <taxon>Spiralia</taxon>
        <taxon>Lophotrochozoa</taxon>
        <taxon>Mollusca</taxon>
        <taxon>Bivalvia</taxon>
        <taxon>Autobranchia</taxon>
        <taxon>Heteroconchia</taxon>
        <taxon>Euheterodonta</taxon>
        <taxon>Imparidentia</taxon>
        <taxon>Neoheterodontei</taxon>
        <taxon>Myida</taxon>
        <taxon>Dreissenoidea</taxon>
        <taxon>Dreissenidae</taxon>
        <taxon>Dreissena</taxon>
    </lineage>
</organism>
<proteinExistence type="predicted"/>
<feature type="region of interest" description="Disordered" evidence="1">
    <location>
        <begin position="89"/>
        <end position="119"/>
    </location>
</feature>
<protein>
    <submittedName>
        <fullName evidence="2">Uncharacterized protein</fullName>
    </submittedName>
</protein>
<comment type="caution">
    <text evidence="2">The sequence shown here is derived from an EMBL/GenBank/DDBJ whole genome shotgun (WGS) entry which is preliminary data.</text>
</comment>
<dbReference type="Proteomes" id="UP000828390">
    <property type="component" value="Unassembled WGS sequence"/>
</dbReference>
<feature type="compositionally biased region" description="Polar residues" evidence="1">
    <location>
        <begin position="89"/>
        <end position="105"/>
    </location>
</feature>
<dbReference type="AlphaFoldDB" id="A0A9D4DTY8"/>
<gene>
    <name evidence="2" type="ORF">DPMN_189221</name>
</gene>